<feature type="domain" description="Ketosynthase family 3 (KS3)" evidence="5">
    <location>
        <begin position="1"/>
        <end position="337"/>
    </location>
</feature>
<dbReference type="InterPro" id="IPR014030">
    <property type="entry name" value="Ketoacyl_synth_N"/>
</dbReference>
<proteinExistence type="inferred from homology"/>
<dbReference type="KEGG" id="acom:CEW83_15980"/>
<evidence type="ECO:0000256" key="2">
    <source>
        <dbReference type="ARBA" id="ARBA00008467"/>
    </source>
</evidence>
<dbReference type="PANTHER" id="PTHR11712">
    <property type="entry name" value="POLYKETIDE SYNTHASE-RELATED"/>
    <property type="match status" value="1"/>
</dbReference>
<name>A0A2U8GS65_9RHOO</name>
<evidence type="ECO:0000259" key="5">
    <source>
        <dbReference type="PROSITE" id="PS52004"/>
    </source>
</evidence>
<dbReference type="Pfam" id="PF00109">
    <property type="entry name" value="ketoacyl-synt"/>
    <property type="match status" value="1"/>
</dbReference>
<dbReference type="GO" id="GO:0004315">
    <property type="term" value="F:3-oxoacyl-[acyl-carrier-protein] synthase activity"/>
    <property type="evidence" value="ECO:0007669"/>
    <property type="project" value="TreeGrafter"/>
</dbReference>
<evidence type="ECO:0000313" key="7">
    <source>
        <dbReference type="Proteomes" id="UP000244930"/>
    </source>
</evidence>
<dbReference type="Gene3D" id="3.40.47.10">
    <property type="match status" value="2"/>
</dbReference>
<reference evidence="6 7" key="1">
    <citation type="submission" date="2017-06" db="EMBL/GenBank/DDBJ databases">
        <title>Azoarcus.</title>
        <authorList>
            <person name="Woo J.-H."/>
            <person name="Kim H.-S."/>
        </authorList>
    </citation>
    <scope>NUCLEOTIDE SEQUENCE [LARGE SCALE GENOMIC DNA]</scope>
    <source>
        <strain evidence="6 7">TSPY31</strain>
    </source>
</reference>
<dbReference type="InterPro" id="IPR016039">
    <property type="entry name" value="Thiolase-like"/>
</dbReference>
<dbReference type="AlphaFoldDB" id="A0A2U8GS65"/>
<evidence type="ECO:0000256" key="4">
    <source>
        <dbReference type="RuleBase" id="RU003694"/>
    </source>
</evidence>
<dbReference type="Pfam" id="PF02801">
    <property type="entry name" value="Ketoacyl-synt_C"/>
    <property type="match status" value="1"/>
</dbReference>
<dbReference type="PANTHER" id="PTHR11712:SF336">
    <property type="entry name" value="3-OXOACYL-[ACYL-CARRIER-PROTEIN] SYNTHASE, MITOCHONDRIAL"/>
    <property type="match status" value="1"/>
</dbReference>
<dbReference type="GO" id="GO:0006633">
    <property type="term" value="P:fatty acid biosynthetic process"/>
    <property type="evidence" value="ECO:0007669"/>
    <property type="project" value="TreeGrafter"/>
</dbReference>
<comment type="similarity">
    <text evidence="2 4">Belongs to the thiolase-like superfamily. Beta-ketoacyl-ACP synthases family.</text>
</comment>
<dbReference type="EMBL" id="CP022187">
    <property type="protein sequence ID" value="AWI76527.1"/>
    <property type="molecule type" value="Genomic_DNA"/>
</dbReference>
<evidence type="ECO:0000256" key="3">
    <source>
        <dbReference type="ARBA" id="ARBA00022679"/>
    </source>
</evidence>
<comment type="pathway">
    <text evidence="1">Lipid metabolism; fatty acid biosynthesis.</text>
</comment>
<keyword evidence="3 4" id="KW-0808">Transferase</keyword>
<organism evidence="6 7">
    <name type="scientific">Parazoarcus communis</name>
    <dbReference type="NCBI Taxonomy" id="41977"/>
    <lineage>
        <taxon>Bacteria</taxon>
        <taxon>Pseudomonadati</taxon>
        <taxon>Pseudomonadota</taxon>
        <taxon>Betaproteobacteria</taxon>
        <taxon>Rhodocyclales</taxon>
        <taxon>Zoogloeaceae</taxon>
        <taxon>Parazoarcus</taxon>
    </lineage>
</organism>
<evidence type="ECO:0000313" key="6">
    <source>
        <dbReference type="EMBL" id="AWI76527.1"/>
    </source>
</evidence>
<dbReference type="InterPro" id="IPR014031">
    <property type="entry name" value="Ketoacyl_synth_C"/>
</dbReference>
<dbReference type="InterPro" id="IPR000794">
    <property type="entry name" value="Beta-ketoacyl_synthase"/>
</dbReference>
<dbReference type="RefSeq" id="WP_108950226.1">
    <property type="nucleotide sequence ID" value="NZ_CP022187.1"/>
</dbReference>
<sequence>MTRTVRIAAVAHCSTLGQRAHEAAAALARPACAPGERKVLGEAWPWFAMAVDDADWSARACTAITRVGSDLAQALPAADWAGTPLFVASSSLQMGALEHAARTRGAIDMPADAAAFPQQVADWLGIAGTPWTVSTTCTSGFAAIDAAASLIRQGVIDRALVIGIELANDTTLAGFAGLGLLARQAGEKGLVLGEAVAGVLLSANADSGWELAACRLGVDGHSPTGPAPDGRVIRATMNAALADAGLRADDIDLLKLHGGDLAATAEAESCAVSAVFGDARPSTISFKHRLGHTLGASGVAELSLLLAVLDGRAQPPRHLLLNLVGFGGSIGALVLRASPAATSAQTKEPCTDEGTRPIAAHECARIALALDSAELNARARAVAAAISAPPLRRAGALAELCLAGVDACAPPDEHAGSTAILVASRSGPRQAFARVLEDLCLRSEAPMPFDFLATQAVLAALPVQKRLPGLDAFYYLPGTDDSALLWQRMAQLASAWLACGRHRHVLIGIVEPGAAQHRCEWRRLGG</sequence>
<accession>A0A2U8GS65</accession>
<dbReference type="SUPFAM" id="SSF53901">
    <property type="entry name" value="Thiolase-like"/>
    <property type="match status" value="1"/>
</dbReference>
<protein>
    <recommendedName>
        <fullName evidence="5">Ketosynthase family 3 (KS3) domain-containing protein</fullName>
    </recommendedName>
</protein>
<evidence type="ECO:0000256" key="1">
    <source>
        <dbReference type="ARBA" id="ARBA00005194"/>
    </source>
</evidence>
<gene>
    <name evidence="6" type="ORF">CEW83_15980</name>
</gene>
<dbReference type="InterPro" id="IPR020841">
    <property type="entry name" value="PKS_Beta-ketoAc_synthase_dom"/>
</dbReference>
<dbReference type="Proteomes" id="UP000244930">
    <property type="component" value="Chromosome"/>
</dbReference>
<dbReference type="PROSITE" id="PS52004">
    <property type="entry name" value="KS3_2"/>
    <property type="match status" value="1"/>
</dbReference>
<keyword evidence="7" id="KW-1185">Reference proteome</keyword>